<dbReference type="InterPro" id="IPR010796">
    <property type="entry name" value="C2_B9-type_dom"/>
</dbReference>
<accession>A0A2T7PHJ1</accession>
<keyword evidence="7" id="KW-1185">Reference proteome</keyword>
<dbReference type="Proteomes" id="UP000245119">
    <property type="component" value="Linkage Group LG4"/>
</dbReference>
<reference evidence="6 7" key="1">
    <citation type="submission" date="2018-04" db="EMBL/GenBank/DDBJ databases">
        <title>The genome of golden apple snail Pomacea canaliculata provides insight into stress tolerance and invasive adaptation.</title>
        <authorList>
            <person name="Liu C."/>
            <person name="Liu B."/>
            <person name="Ren Y."/>
            <person name="Zhang Y."/>
            <person name="Wang H."/>
            <person name="Li S."/>
            <person name="Jiang F."/>
            <person name="Yin L."/>
            <person name="Zhang G."/>
            <person name="Qian W."/>
            <person name="Fan W."/>
        </authorList>
    </citation>
    <scope>NUCLEOTIDE SEQUENCE [LARGE SCALE GENOMIC DNA]</scope>
    <source>
        <strain evidence="6">SZHN2017</strain>
        <tissue evidence="6">Muscle</tissue>
    </source>
</reference>
<dbReference type="PANTHER" id="PTHR12968">
    <property type="entry name" value="B9 DOMAIN-CONTAINING"/>
    <property type="match status" value="1"/>
</dbReference>
<protein>
    <recommendedName>
        <fullName evidence="8">MKS transition zone complex subunit 1</fullName>
    </recommendedName>
</protein>
<name>A0A2T7PHJ1_POMCA</name>
<keyword evidence="5" id="KW-0966">Cell projection</keyword>
<evidence type="ECO:0000313" key="6">
    <source>
        <dbReference type="EMBL" id="PVD32888.1"/>
    </source>
</evidence>
<comment type="subcellular location">
    <subcellularLocation>
        <location evidence="1">Cytoplasm</location>
        <location evidence="1">Cytoskeleton</location>
        <location evidence="1">Cilium basal body</location>
    </subcellularLocation>
</comment>
<keyword evidence="4" id="KW-0206">Cytoskeleton</keyword>
<evidence type="ECO:0000256" key="2">
    <source>
        <dbReference type="ARBA" id="ARBA00022490"/>
    </source>
</evidence>
<evidence type="ECO:0000256" key="3">
    <source>
        <dbReference type="ARBA" id="ARBA00022794"/>
    </source>
</evidence>
<evidence type="ECO:0000256" key="4">
    <source>
        <dbReference type="ARBA" id="ARBA00023212"/>
    </source>
</evidence>
<dbReference type="GO" id="GO:0036038">
    <property type="term" value="C:MKS complex"/>
    <property type="evidence" value="ECO:0007669"/>
    <property type="project" value="TreeGrafter"/>
</dbReference>
<proteinExistence type="predicted"/>
<dbReference type="GO" id="GO:0060271">
    <property type="term" value="P:cilium assembly"/>
    <property type="evidence" value="ECO:0007669"/>
    <property type="project" value="TreeGrafter"/>
</dbReference>
<organism evidence="6 7">
    <name type="scientific">Pomacea canaliculata</name>
    <name type="common">Golden apple snail</name>
    <dbReference type="NCBI Taxonomy" id="400727"/>
    <lineage>
        <taxon>Eukaryota</taxon>
        <taxon>Metazoa</taxon>
        <taxon>Spiralia</taxon>
        <taxon>Lophotrochozoa</taxon>
        <taxon>Mollusca</taxon>
        <taxon>Gastropoda</taxon>
        <taxon>Caenogastropoda</taxon>
        <taxon>Architaenioglossa</taxon>
        <taxon>Ampullarioidea</taxon>
        <taxon>Ampullariidae</taxon>
        <taxon>Pomacea</taxon>
    </lineage>
</organism>
<evidence type="ECO:0000313" key="7">
    <source>
        <dbReference type="Proteomes" id="UP000245119"/>
    </source>
</evidence>
<evidence type="ECO:0008006" key="8">
    <source>
        <dbReference type="Google" id="ProtNLM"/>
    </source>
</evidence>
<dbReference type="AlphaFoldDB" id="A0A2T7PHJ1"/>
<dbReference type="Pfam" id="PF07162">
    <property type="entry name" value="B9-C2"/>
    <property type="match status" value="1"/>
</dbReference>
<dbReference type="OrthoDB" id="10263520at2759"/>
<dbReference type="PANTHER" id="PTHR12968:SF4">
    <property type="entry name" value="TECTONIC-LIKE COMPLEX MEMBER MKS1"/>
    <property type="match status" value="1"/>
</dbReference>
<dbReference type="EMBL" id="PZQS01000004">
    <property type="protein sequence ID" value="PVD32888.1"/>
    <property type="molecule type" value="Genomic_DNA"/>
</dbReference>
<sequence length="512" mass="59400">MASSINTLEQLGDELEMAVMNEVALQDHDERTFQWQEKVFSQREVELYGNEQNCFNVLDKKYHEEVTAIIAKGRPTNRLFSYVDHDHYSFQDESVCYLTTSANEKPSKLAQKMARVRCRRVGGRQLKEKNRLEPPPMQVMYIMADLSPKERYDGSKGRMSRHFMKQSTCSPLPMYIPSTVDLTANGVLCMRPDFNRGRKPYVIETTGTGRDVYEYTIEHISMEMNRTEQDKEMKMYREVYSRHREFLNALVGHEFEVPQSDVLRLVVYGEMVSAQGFEMDNIYLHFFVDLPKDWYADRDQQLSWVTQTCATKTVGRDEVAYFSFPFNVELYFKRSATSLTNPDEMLRFPLLLIEVLSIDSWHRFYHEGYTYIHLPANPGSYTITKDCWRPLGKSTVSQLRRFFTGGTPELEDPTYVVAPATFEGHHLSKFGFRTETTGSVTAKINIMMQSRKFMEQRASKRTAGSIVESLGISTMQANITNVLDAFKRARLKMMQAREAASRELLKDIKKQT</sequence>
<keyword evidence="3" id="KW-0970">Cilium biogenesis/degradation</keyword>
<dbReference type="PROSITE" id="PS51381">
    <property type="entry name" value="C2_B9"/>
    <property type="match status" value="1"/>
</dbReference>
<dbReference type="STRING" id="400727.A0A2T7PHJ1"/>
<evidence type="ECO:0000256" key="1">
    <source>
        <dbReference type="ARBA" id="ARBA00004120"/>
    </source>
</evidence>
<keyword evidence="2" id="KW-0963">Cytoplasm</keyword>
<comment type="caution">
    <text evidence="6">The sequence shown here is derived from an EMBL/GenBank/DDBJ whole genome shotgun (WGS) entry which is preliminary data.</text>
</comment>
<evidence type="ECO:0000256" key="5">
    <source>
        <dbReference type="ARBA" id="ARBA00023273"/>
    </source>
</evidence>
<gene>
    <name evidence="6" type="ORF">C0Q70_08335</name>
</gene>